<reference evidence="5" key="1">
    <citation type="submission" date="2019-09" db="EMBL/GenBank/DDBJ databases">
        <title>Whole genome sequencing of Microbacterium maritypicum.</title>
        <authorList>
            <person name="Lenchi N."/>
        </authorList>
    </citation>
    <scope>NUCLEOTIDE SEQUENCE [LARGE SCALE GENOMIC DNA]</scope>
    <source>
        <strain evidence="5">G1</strain>
    </source>
</reference>
<proteinExistence type="predicted"/>
<dbReference type="PANTHER" id="PTHR10742">
    <property type="entry name" value="FLAVIN MONOAMINE OXIDASE"/>
    <property type="match status" value="1"/>
</dbReference>
<dbReference type="SUPFAM" id="SSF54373">
    <property type="entry name" value="FAD-linked reductases, C-terminal domain"/>
    <property type="match status" value="1"/>
</dbReference>
<dbReference type="PRINTS" id="PR00419">
    <property type="entry name" value="ADXRDTASE"/>
</dbReference>
<feature type="region of interest" description="Disordered" evidence="1">
    <location>
        <begin position="24"/>
        <end position="54"/>
    </location>
</feature>
<feature type="domain" description="Amine oxidase" evidence="3">
    <location>
        <begin position="292"/>
        <end position="447"/>
    </location>
</feature>
<dbReference type="Pfam" id="PF01593">
    <property type="entry name" value="Amino_oxidase"/>
    <property type="match status" value="2"/>
</dbReference>
<name>A0ABQ6V3Z5_9MICO</name>
<accession>A0ABQ6V3Z5</accession>
<dbReference type="RefSeq" id="WP_151460096.1">
    <property type="nucleotide sequence ID" value="NZ_WAAO01000003.1"/>
</dbReference>
<dbReference type="InterPro" id="IPR002937">
    <property type="entry name" value="Amino_oxidase"/>
</dbReference>
<evidence type="ECO:0000259" key="3">
    <source>
        <dbReference type="Pfam" id="PF01593"/>
    </source>
</evidence>
<comment type="caution">
    <text evidence="4">The sequence shown here is derived from an EMBL/GenBank/DDBJ whole genome shotgun (WGS) entry which is preliminary data.</text>
</comment>
<feature type="signal peptide" evidence="2">
    <location>
        <begin position="1"/>
        <end position="22"/>
    </location>
</feature>
<gene>
    <name evidence="4" type="ORF">F6A08_16875</name>
</gene>
<keyword evidence="2" id="KW-0732">Signal</keyword>
<dbReference type="Pfam" id="PF13450">
    <property type="entry name" value="NAD_binding_8"/>
    <property type="match status" value="1"/>
</dbReference>
<dbReference type="SUPFAM" id="SSF51905">
    <property type="entry name" value="FAD/NAD(P)-binding domain"/>
    <property type="match status" value="2"/>
</dbReference>
<dbReference type="PANTHER" id="PTHR10742:SF410">
    <property type="entry name" value="LYSINE-SPECIFIC HISTONE DEMETHYLASE 2"/>
    <property type="match status" value="1"/>
</dbReference>
<evidence type="ECO:0000313" key="5">
    <source>
        <dbReference type="Proteomes" id="UP000478836"/>
    </source>
</evidence>
<evidence type="ECO:0000256" key="2">
    <source>
        <dbReference type="SAM" id="SignalP"/>
    </source>
</evidence>
<dbReference type="Gene3D" id="3.50.50.60">
    <property type="entry name" value="FAD/NAD(P)-binding domain"/>
    <property type="match status" value="2"/>
</dbReference>
<dbReference type="EMBL" id="WAAO01000003">
    <property type="protein sequence ID" value="KAB1862674.1"/>
    <property type="molecule type" value="Genomic_DNA"/>
</dbReference>
<dbReference type="PROSITE" id="PS51257">
    <property type="entry name" value="PROKAR_LIPOPROTEIN"/>
    <property type="match status" value="1"/>
</dbReference>
<dbReference type="InterPro" id="IPR036188">
    <property type="entry name" value="FAD/NAD-bd_sf"/>
</dbReference>
<dbReference type="InterPro" id="IPR006311">
    <property type="entry name" value="TAT_signal"/>
</dbReference>
<feature type="domain" description="Amine oxidase" evidence="3">
    <location>
        <begin position="45"/>
        <end position="120"/>
    </location>
</feature>
<protein>
    <submittedName>
        <fullName evidence="4">FAD-dependent oxidoreductase</fullName>
    </submittedName>
</protein>
<evidence type="ECO:0000313" key="4">
    <source>
        <dbReference type="EMBL" id="KAB1862674.1"/>
    </source>
</evidence>
<evidence type="ECO:0000256" key="1">
    <source>
        <dbReference type="SAM" id="MobiDB-lite"/>
    </source>
</evidence>
<feature type="chain" id="PRO_5047365742" evidence="2">
    <location>
        <begin position="23"/>
        <end position="450"/>
    </location>
</feature>
<dbReference type="Proteomes" id="UP000478836">
    <property type="component" value="Unassembled WGS sequence"/>
</dbReference>
<dbReference type="GeneID" id="77478142"/>
<organism evidence="4 5">
    <name type="scientific">Microbacterium algeriense</name>
    <dbReference type="NCBI Taxonomy" id="2615184"/>
    <lineage>
        <taxon>Bacteria</taxon>
        <taxon>Bacillati</taxon>
        <taxon>Actinomycetota</taxon>
        <taxon>Actinomycetes</taxon>
        <taxon>Micrococcales</taxon>
        <taxon>Microbacteriaceae</taxon>
        <taxon>Microbacterium</taxon>
    </lineage>
</organism>
<dbReference type="PROSITE" id="PS51318">
    <property type="entry name" value="TAT"/>
    <property type="match status" value="1"/>
</dbReference>
<keyword evidence="5" id="KW-1185">Reference proteome</keyword>
<dbReference type="InterPro" id="IPR050281">
    <property type="entry name" value="Flavin_monoamine_oxidase"/>
</dbReference>
<sequence length="450" mass="46423">MRITRRTLLLGAGAGVASVLLASCTPEPVPTPTPTRTREPEPPPGVPAPAGSIRSTWTTDPFALGAVSFTPVGVLSDTRTALARPVDKRLFFAGEATDPDAPGTVRGAISSGQRAADELLIPATSGERIAVIGAGLAGATAAARLAESGMQVTVFEARDRVGGRVLSREDDSWPLPVQLGAWLFGADDAEVLDRLGGGEVDVEDLTGELWRSPEGDTDPVDPEPFTAAVATAQAAPEDSSIADALAAAGLDPADPGTAALLAILATRTGAGADELSSWFAPPLPTGDLSGARDSLTPFVDQALDGVQVGLNSPVSRLAYDDSGVSVRLGTGEAMSFDRVLVTVPLGVLQDRAIEFDPPLPFSNRGAISALGMGAIETVWLRWDEPFWENEEAIWHSVGADVAIPTWINLRPATGENVLVGIVGGSAAADFAALDEDDALDAALASLALYL</sequence>